<dbReference type="STRING" id="582402.Hbal_1627"/>
<comment type="cofactor">
    <cofactor evidence="1">
        <name>pyridoxal 5'-phosphate</name>
        <dbReference type="ChEBI" id="CHEBI:597326"/>
    </cofactor>
</comment>
<dbReference type="PANTHER" id="PTHR43780:SF2">
    <property type="entry name" value="1-AMINOCYCLOPROPANE-1-CARBOXYLATE DEAMINASE-RELATED"/>
    <property type="match status" value="1"/>
</dbReference>
<dbReference type="InterPro" id="IPR036052">
    <property type="entry name" value="TrpB-like_PALP_sf"/>
</dbReference>
<dbReference type="GO" id="GO:0019148">
    <property type="term" value="F:D-cysteine desulfhydrase activity"/>
    <property type="evidence" value="ECO:0007669"/>
    <property type="project" value="TreeGrafter"/>
</dbReference>
<sequence>MNATILDKQLHLTKLMLERQAIVTEHKFQYLDDASPVYFSAYRSDLLGRYLSGNKIFKLAPNLQEYLTTTQSHIPVATFGGSHSNHLRAFSAASRLLRLHSIVFMRESPNGMHKPLAETIIQRGCKLILLSPEEYKHREDQAFLDSLHSKHGPFHLISEGATSPLAVRHIANVFAPFKSQFSHAFVPVGLGGTLAGIVAGLGAETKVIGVSALKSDYSLKSRVENLLRASNCENSGNWTIDYNYHFGGFGKAKPELLNFASRFEAQTTLKLNQTYTMKSAYALCCELRDAKMDSPLWVNTFNPY</sequence>
<accession>C6XJM0</accession>
<evidence type="ECO:0000256" key="1">
    <source>
        <dbReference type="ARBA" id="ARBA00001933"/>
    </source>
</evidence>
<keyword evidence="3 5" id="KW-0663">Pyridoxal phosphate</keyword>
<dbReference type="InterPro" id="IPR027278">
    <property type="entry name" value="ACCD_DCysDesulf"/>
</dbReference>
<comment type="similarity">
    <text evidence="2">Belongs to the ACC deaminase/D-cysteine desulfhydrase family.</text>
</comment>
<evidence type="ECO:0000256" key="5">
    <source>
        <dbReference type="PIRSR" id="PIRSR006278-2"/>
    </source>
</evidence>
<gene>
    <name evidence="6" type="ordered locus">Hbal_1627</name>
</gene>
<protein>
    <submittedName>
        <fullName evidence="6">Pyridoxal-5'-phosphate-dependent enzyme, beta subunit</fullName>
    </submittedName>
</protein>
<proteinExistence type="inferred from homology"/>
<evidence type="ECO:0000256" key="4">
    <source>
        <dbReference type="PIRSR" id="PIRSR006278-1"/>
    </source>
</evidence>
<reference evidence="7" key="1">
    <citation type="journal article" date="2011" name="J. Bacteriol.">
        <title>Genome sequences of eight morphologically diverse alphaproteobacteria.</title>
        <authorList>
            <consortium name="US DOE Joint Genome Institute"/>
            <person name="Brown P.J."/>
            <person name="Kysela D.T."/>
            <person name="Buechlein A."/>
            <person name="Hemmerich C."/>
            <person name="Brun Y.V."/>
        </authorList>
    </citation>
    <scope>NUCLEOTIDE SEQUENCE [LARGE SCALE GENOMIC DNA]</scope>
    <source>
        <strain evidence="7">ATCC 49814 / DSM 5838 / IFAM 1418</strain>
    </source>
</reference>
<dbReference type="KEGG" id="hba:Hbal_1627"/>
<name>C6XJM0_HIRBI</name>
<dbReference type="SUPFAM" id="SSF53686">
    <property type="entry name" value="Tryptophan synthase beta subunit-like PLP-dependent enzymes"/>
    <property type="match status" value="1"/>
</dbReference>
<dbReference type="RefSeq" id="WP_015827465.1">
    <property type="nucleotide sequence ID" value="NC_012982.1"/>
</dbReference>
<evidence type="ECO:0000256" key="3">
    <source>
        <dbReference type="ARBA" id="ARBA00022898"/>
    </source>
</evidence>
<feature type="active site" description="Nucleophile" evidence="4">
    <location>
        <position position="84"/>
    </location>
</feature>
<dbReference type="PANTHER" id="PTHR43780">
    <property type="entry name" value="1-AMINOCYCLOPROPANE-1-CARBOXYLATE DEAMINASE-RELATED"/>
    <property type="match status" value="1"/>
</dbReference>
<dbReference type="EMBL" id="CP001678">
    <property type="protein sequence ID" value="ACT59315.1"/>
    <property type="molecule type" value="Genomic_DNA"/>
</dbReference>
<dbReference type="eggNOG" id="COG2515">
    <property type="taxonomic scope" value="Bacteria"/>
</dbReference>
<organism evidence="6 7">
    <name type="scientific">Hirschia baltica (strain ATCC 49814 / DSM 5838 / IFAM 1418)</name>
    <dbReference type="NCBI Taxonomy" id="582402"/>
    <lineage>
        <taxon>Bacteria</taxon>
        <taxon>Pseudomonadati</taxon>
        <taxon>Pseudomonadota</taxon>
        <taxon>Alphaproteobacteria</taxon>
        <taxon>Hyphomonadales</taxon>
        <taxon>Hyphomonadaceae</taxon>
        <taxon>Hirschia</taxon>
    </lineage>
</organism>
<dbReference type="AlphaFoldDB" id="C6XJM0"/>
<evidence type="ECO:0000313" key="7">
    <source>
        <dbReference type="Proteomes" id="UP000002745"/>
    </source>
</evidence>
<dbReference type="PIRSF" id="PIRSF006278">
    <property type="entry name" value="ACCD_DCysDesulf"/>
    <property type="match status" value="1"/>
</dbReference>
<dbReference type="Gene3D" id="3.40.50.1100">
    <property type="match status" value="2"/>
</dbReference>
<feature type="modified residue" description="N6-(pyridoxal phosphate)lysine" evidence="5">
    <location>
        <position position="55"/>
    </location>
</feature>
<dbReference type="HOGENOM" id="CLU_048897_0_0_5"/>
<keyword evidence="7" id="KW-1185">Reference proteome</keyword>
<evidence type="ECO:0000256" key="2">
    <source>
        <dbReference type="ARBA" id="ARBA00008639"/>
    </source>
</evidence>
<dbReference type="Proteomes" id="UP000002745">
    <property type="component" value="Chromosome"/>
</dbReference>
<evidence type="ECO:0000313" key="6">
    <source>
        <dbReference type="EMBL" id="ACT59315.1"/>
    </source>
</evidence>